<feature type="region of interest" description="Disordered" evidence="2">
    <location>
        <begin position="273"/>
        <end position="322"/>
    </location>
</feature>
<evidence type="ECO:0000313" key="6">
    <source>
        <dbReference type="Proteomes" id="UP000309174"/>
    </source>
</evidence>
<feature type="compositionally biased region" description="Basic and acidic residues" evidence="2">
    <location>
        <begin position="56"/>
        <end position="79"/>
    </location>
</feature>
<keyword evidence="3" id="KW-1133">Transmembrane helix</keyword>
<feature type="compositionally biased region" description="Polar residues" evidence="2">
    <location>
        <begin position="275"/>
        <end position="291"/>
    </location>
</feature>
<reference evidence="5 6" key="1">
    <citation type="submission" date="2019-05" db="EMBL/GenBank/DDBJ databases">
        <title>Draft genome sequence of Actinomadura sp. 14C53.</title>
        <authorList>
            <person name="Saricaoglu S."/>
            <person name="Isik K."/>
        </authorList>
    </citation>
    <scope>NUCLEOTIDE SEQUENCE [LARGE SCALE GENOMIC DNA]</scope>
    <source>
        <strain evidence="5 6">14C53</strain>
    </source>
</reference>
<sequence>MTNDPPPQQPPEPEEPLEQILADFLNLMDEANQLLLPDEEVERRLRRLTGGEFPDADAHGREIPAGDPGDRVPGERDAASGDLDLPALTEPEDCSDATCVDPSVWRAAEEIKAAAREEAARIRAAAQREAKQILDDAKCEAEDIKVAAREWAVAIERTAQLKAEDYEDKGIRKAAKELMQSRQDAERIRADAERVLDEARDEADRIIELAEAHASGRIAGAQEAQEAQEAQGNAWHVRSATGLAPPPHLGSPQLRASGTAAGSELVVYKHPPVPATTTITPSVSFTSSAPLMSSDPPRPPGPPGPPGQPGPSGSSGPAPDDEAAHDIELVDDETDIEDGDGEHDRLRTAAGSPGTGKTNLARSAGLWGRPRSWPSRGSVHCPMVAASAINAGHDKETWRGDGLLRYVRDSLYQIMRDSFDRVGIGWAACRSYDRGDSLLILVPPDVMPELLANALVHGTRAGLRRHNRLSSDLAQLGIRMAVHQGIVHFDEAGATGWSLELLYRLLDSTARPGSGGGVVSGEFGLVTSAYMYENVLRHYSELMNLDDFQPMRLRGEKDFQAWGYFPSRTGRGRSPSPPDTKPDANVYGRVMVGDHEVQICQQGTVVAVRTRFASRVRRRIPHVDCGTPPSIDRPLVGRYEELARLAAWLDAGEPVLVCGPPGVGKSALLRFFTGQRVAAGADVVSMSAAGMGADDVVHALFRRCYDADDHRPEPERLRSLMSTVGALVVVDDFAGSAEDAEALADLVSGGAMIIIARDRIEWERGRLLELSGLPEGASRALLDAELGDRVWHGDAAAAWKLSRSSRGNPRALLQAVAATRTGAVAALPTRPDDAVRTLWHAADPDVRAVLRVLCVLDGVPVAPGLLIRLAEVSDGRKALNDLLWTRLAQRAGPGYVATFAPGMPVPGPDRSPADFVDPLTRWVADVPPGQVAESAAVVIAVLADAVRVGAHVHACALARVAAPALGVTLWWGAWARVLSLGGDAARLAGAADDAAYFDGEERMRLLVLGSMTGPEPDDDADSGGVGPGPGSGPGAGPPGHGGGVPARSGRRARLASCGLITVVVAALVVVGVFCASLFGYGLFGDTEPSGKPPSTNASMRTSPTQLAGADSTVQVTGFSPGEQVWFVLAGSPAITLAIVTMRRDGQAIATIRQQSSQGRYTVLAVGMTSGRIARTDIRLV</sequence>
<name>A0A5C4J9A5_9ACTN</name>
<keyword evidence="1" id="KW-0175">Coiled coil</keyword>
<feature type="domain" description="AAA+ ATPase" evidence="4">
    <location>
        <begin position="651"/>
        <end position="845"/>
    </location>
</feature>
<evidence type="ECO:0000313" key="5">
    <source>
        <dbReference type="EMBL" id="TMQ96183.1"/>
    </source>
</evidence>
<feature type="coiled-coil region" evidence="1">
    <location>
        <begin position="171"/>
        <end position="209"/>
    </location>
</feature>
<feature type="compositionally biased region" description="Polar residues" evidence="2">
    <location>
        <begin position="1092"/>
        <end position="1106"/>
    </location>
</feature>
<evidence type="ECO:0000256" key="1">
    <source>
        <dbReference type="SAM" id="Coils"/>
    </source>
</evidence>
<feature type="region of interest" description="Disordered" evidence="2">
    <location>
        <begin position="1085"/>
        <end position="1106"/>
    </location>
</feature>
<feature type="transmembrane region" description="Helical" evidence="3">
    <location>
        <begin position="1057"/>
        <end position="1083"/>
    </location>
</feature>
<dbReference type="SMART" id="SM00382">
    <property type="entry name" value="AAA"/>
    <property type="match status" value="1"/>
</dbReference>
<protein>
    <recommendedName>
        <fullName evidence="4">AAA+ ATPase domain-containing protein</fullName>
    </recommendedName>
</protein>
<feature type="region of interest" description="Disordered" evidence="2">
    <location>
        <begin position="1010"/>
        <end position="1047"/>
    </location>
</feature>
<dbReference type="AlphaFoldDB" id="A0A5C4J9A5"/>
<dbReference type="CDD" id="cd00009">
    <property type="entry name" value="AAA"/>
    <property type="match status" value="1"/>
</dbReference>
<comment type="caution">
    <text evidence="5">The sequence shown here is derived from an EMBL/GenBank/DDBJ whole genome shotgun (WGS) entry which is preliminary data.</text>
</comment>
<keyword evidence="3" id="KW-0812">Transmembrane</keyword>
<feature type="compositionally biased region" description="Gly residues" evidence="2">
    <location>
        <begin position="1023"/>
        <end position="1044"/>
    </location>
</feature>
<dbReference type="RefSeq" id="WP_138646973.1">
    <property type="nucleotide sequence ID" value="NZ_VCKW01000111.1"/>
</dbReference>
<keyword evidence="6" id="KW-1185">Reference proteome</keyword>
<dbReference type="Proteomes" id="UP000309174">
    <property type="component" value="Unassembled WGS sequence"/>
</dbReference>
<evidence type="ECO:0000259" key="4">
    <source>
        <dbReference type="SMART" id="SM00382"/>
    </source>
</evidence>
<dbReference type="SUPFAM" id="SSF52540">
    <property type="entry name" value="P-loop containing nucleoside triphosphate hydrolases"/>
    <property type="match status" value="1"/>
</dbReference>
<dbReference type="Gene3D" id="3.40.50.300">
    <property type="entry name" value="P-loop containing nucleotide triphosphate hydrolases"/>
    <property type="match status" value="1"/>
</dbReference>
<feature type="region of interest" description="Disordered" evidence="2">
    <location>
        <begin position="46"/>
        <end position="96"/>
    </location>
</feature>
<dbReference type="InterPro" id="IPR003593">
    <property type="entry name" value="AAA+_ATPase"/>
</dbReference>
<feature type="region of interest" description="Disordered" evidence="2">
    <location>
        <begin position="334"/>
        <end position="371"/>
    </location>
</feature>
<proteinExistence type="predicted"/>
<dbReference type="InterPro" id="IPR027417">
    <property type="entry name" value="P-loop_NTPase"/>
</dbReference>
<evidence type="ECO:0000256" key="3">
    <source>
        <dbReference type="SAM" id="Phobius"/>
    </source>
</evidence>
<accession>A0A5C4J9A5</accession>
<dbReference type="EMBL" id="VCKW01000111">
    <property type="protein sequence ID" value="TMQ96183.1"/>
    <property type="molecule type" value="Genomic_DNA"/>
</dbReference>
<feature type="compositionally biased region" description="Pro residues" evidence="2">
    <location>
        <begin position="296"/>
        <end position="309"/>
    </location>
</feature>
<evidence type="ECO:0000256" key="2">
    <source>
        <dbReference type="SAM" id="MobiDB-lite"/>
    </source>
</evidence>
<keyword evidence="3" id="KW-0472">Membrane</keyword>
<dbReference type="OrthoDB" id="4506813at2"/>
<organism evidence="5 6">
    <name type="scientific">Actinomadura soli</name>
    <dbReference type="NCBI Taxonomy" id="2508997"/>
    <lineage>
        <taxon>Bacteria</taxon>
        <taxon>Bacillati</taxon>
        <taxon>Actinomycetota</taxon>
        <taxon>Actinomycetes</taxon>
        <taxon>Streptosporangiales</taxon>
        <taxon>Thermomonosporaceae</taxon>
        <taxon>Actinomadura</taxon>
    </lineage>
</organism>
<gene>
    <name evidence="5" type="ORF">ETD83_21690</name>
</gene>